<accession>A0AAV8ZLL1</accession>
<sequence>MPEMVIAQYHWKIYPPVTKAVKTRSENLIKRLPGSSMATSSFKKPIEILNYFFNEKILNIIVHSTNKYIYSVSDNYARPRDAKSTDIAEIRALFGLLYMAGVSHVNRQNGDDMI</sequence>
<name>A0AAV8ZLL1_9CUCU</name>
<keyword evidence="3" id="KW-1185">Reference proteome</keyword>
<evidence type="ECO:0000313" key="2">
    <source>
        <dbReference type="EMBL" id="KAJ8965524.1"/>
    </source>
</evidence>
<comment type="caution">
    <text evidence="2">The sequence shown here is derived from an EMBL/GenBank/DDBJ whole genome shotgun (WGS) entry which is preliminary data.</text>
</comment>
<evidence type="ECO:0000259" key="1">
    <source>
        <dbReference type="Pfam" id="PF13843"/>
    </source>
</evidence>
<feature type="domain" description="PiggyBac transposable element-derived protein" evidence="1">
    <location>
        <begin position="45"/>
        <end position="107"/>
    </location>
</feature>
<gene>
    <name evidence="2" type="ORF">NQ314_004065</name>
</gene>
<dbReference type="InterPro" id="IPR029526">
    <property type="entry name" value="PGBD"/>
</dbReference>
<dbReference type="AlphaFoldDB" id="A0AAV8ZLL1"/>
<evidence type="ECO:0000313" key="3">
    <source>
        <dbReference type="Proteomes" id="UP001162156"/>
    </source>
</evidence>
<dbReference type="Proteomes" id="UP001162156">
    <property type="component" value="Unassembled WGS sequence"/>
</dbReference>
<organism evidence="2 3">
    <name type="scientific">Rhamnusium bicolor</name>
    <dbReference type="NCBI Taxonomy" id="1586634"/>
    <lineage>
        <taxon>Eukaryota</taxon>
        <taxon>Metazoa</taxon>
        <taxon>Ecdysozoa</taxon>
        <taxon>Arthropoda</taxon>
        <taxon>Hexapoda</taxon>
        <taxon>Insecta</taxon>
        <taxon>Pterygota</taxon>
        <taxon>Neoptera</taxon>
        <taxon>Endopterygota</taxon>
        <taxon>Coleoptera</taxon>
        <taxon>Polyphaga</taxon>
        <taxon>Cucujiformia</taxon>
        <taxon>Chrysomeloidea</taxon>
        <taxon>Cerambycidae</taxon>
        <taxon>Lepturinae</taxon>
        <taxon>Rhagiini</taxon>
        <taxon>Rhamnusium</taxon>
    </lineage>
</organism>
<dbReference type="EMBL" id="JANEYF010001216">
    <property type="protein sequence ID" value="KAJ8965524.1"/>
    <property type="molecule type" value="Genomic_DNA"/>
</dbReference>
<dbReference type="Pfam" id="PF13843">
    <property type="entry name" value="DDE_Tnp_1_7"/>
    <property type="match status" value="1"/>
</dbReference>
<reference evidence="2" key="1">
    <citation type="journal article" date="2023" name="Insect Mol. Biol.">
        <title>Genome sequencing provides insights into the evolution of gene families encoding plant cell wall-degrading enzymes in longhorned beetles.</title>
        <authorList>
            <person name="Shin N.R."/>
            <person name="Okamura Y."/>
            <person name="Kirsch R."/>
            <person name="Pauchet Y."/>
        </authorList>
    </citation>
    <scope>NUCLEOTIDE SEQUENCE</scope>
    <source>
        <strain evidence="2">RBIC_L_NR</strain>
    </source>
</reference>
<proteinExistence type="predicted"/>
<protein>
    <recommendedName>
        <fullName evidence="1">PiggyBac transposable element-derived protein domain-containing protein</fullName>
    </recommendedName>
</protein>